<dbReference type="InterPro" id="IPR017850">
    <property type="entry name" value="Alkaline_phosphatase_core_sf"/>
</dbReference>
<comment type="similarity">
    <text evidence="1">Belongs to the sulfatase family.</text>
</comment>
<dbReference type="InterPro" id="IPR050738">
    <property type="entry name" value="Sulfatase"/>
</dbReference>
<protein>
    <submittedName>
        <fullName evidence="7">Arylsulfatase</fullName>
    </submittedName>
</protein>
<dbReference type="AlphaFoldDB" id="A0A2N5Y2E7"/>
<keyword evidence="5" id="KW-1133">Transmembrane helix</keyword>
<dbReference type="GO" id="GO:0004065">
    <property type="term" value="F:arylsulfatase activity"/>
    <property type="evidence" value="ECO:0007669"/>
    <property type="project" value="TreeGrafter"/>
</dbReference>
<dbReference type="InterPro" id="IPR000917">
    <property type="entry name" value="Sulfatase_N"/>
</dbReference>
<dbReference type="Gene3D" id="3.40.720.10">
    <property type="entry name" value="Alkaline Phosphatase, subunit A"/>
    <property type="match status" value="1"/>
</dbReference>
<keyword evidence="3" id="KW-0378">Hydrolase</keyword>
<dbReference type="PANTHER" id="PTHR42693:SF33">
    <property type="entry name" value="ARYLSULFATASE"/>
    <property type="match status" value="1"/>
</dbReference>
<dbReference type="Gene3D" id="3.30.1120.10">
    <property type="match status" value="1"/>
</dbReference>
<keyword evidence="8" id="KW-1185">Reference proteome</keyword>
<feature type="domain" description="Sulfatase N-terminal" evidence="6">
    <location>
        <begin position="29"/>
        <end position="435"/>
    </location>
</feature>
<dbReference type="PANTHER" id="PTHR42693">
    <property type="entry name" value="ARYLSULFATASE FAMILY MEMBER"/>
    <property type="match status" value="1"/>
</dbReference>
<evidence type="ECO:0000313" key="8">
    <source>
        <dbReference type="Proteomes" id="UP000234845"/>
    </source>
</evidence>
<reference evidence="8" key="1">
    <citation type="submission" date="2017-11" db="EMBL/GenBank/DDBJ databases">
        <title>The draft genome sequence of Chromatocurvus sp. F02.</title>
        <authorList>
            <person name="Du Z.-J."/>
            <person name="Chang Y.-Q."/>
        </authorList>
    </citation>
    <scope>NUCLEOTIDE SEQUENCE [LARGE SCALE GENOMIC DNA]</scope>
    <source>
        <strain evidence="8">F02</strain>
    </source>
</reference>
<evidence type="ECO:0000256" key="4">
    <source>
        <dbReference type="ARBA" id="ARBA00022837"/>
    </source>
</evidence>
<feature type="transmembrane region" description="Helical" evidence="5">
    <location>
        <begin position="566"/>
        <end position="584"/>
    </location>
</feature>
<evidence type="ECO:0000256" key="3">
    <source>
        <dbReference type="ARBA" id="ARBA00022801"/>
    </source>
</evidence>
<dbReference type="RefSeq" id="WP_101521814.1">
    <property type="nucleotide sequence ID" value="NZ_PKLZ01000008.1"/>
</dbReference>
<keyword evidence="4" id="KW-0106">Calcium</keyword>
<sequence>MCSLLVAGSGVAQDVEPIVEIPPEPVTRPNIVFILADDLGYTDIAPYGSEVNTPTLSALAEQGVRFSNYHTAANCAPARAMLLTGVGNHLAGVPNIPEMLAPEQRTHAHYQGVLGDNVVTVANLLEGAGYHTYMAGKWHLGSTPNKLPSRRGFQRTVAMMDSGADNWEQRPYLPIYDQANWFADGERFTLPEDFYSSRFLIDKTIEFIDSNIGNGQPFFAYVSFMAVHIPVQAPQSFIDRYMGVYDAGWDVLREQRLQRAVESGLVPADTAMTRVSTTGDWDALDDDRKRYEAKRMAVYGAMIEAMDFHIGRLVEYLKSSGQYDNTIFVFTSDNGSEASGPADPEAFPARLGPAGQGYHTDYERLGLQGSYNSISPGFASASASPLSFYKFYTGEGGMRVPLIIAGEGLPRKQVSTPAFAWATDITPTILALAGVEAPGARYAGRPVLPMSGRDLSPLLSGNADRVYGEEDAVGYELTGHAVLFQGDYKLVVNQPPLGDGQWRLYNIARDPGEVVDLASGQPVIFQRMLARYQLYARDNGVLPLPAGYTQMRQLVTNALHQQYREVILLFLLTLLVLMPFYVAYRMKRKR</sequence>
<gene>
    <name evidence="7" type="ORF">CWI75_11890</name>
</gene>
<dbReference type="EMBL" id="PKLZ01000008">
    <property type="protein sequence ID" value="PLW82562.1"/>
    <property type="molecule type" value="Genomic_DNA"/>
</dbReference>
<dbReference type="PROSITE" id="PS00149">
    <property type="entry name" value="SULFATASE_2"/>
    <property type="match status" value="1"/>
</dbReference>
<dbReference type="Proteomes" id="UP000234845">
    <property type="component" value="Unassembled WGS sequence"/>
</dbReference>
<dbReference type="InterPro" id="IPR024607">
    <property type="entry name" value="Sulfatase_CS"/>
</dbReference>
<organism evidence="7 8">
    <name type="scientific">Kineobactrum sediminis</name>
    <dbReference type="NCBI Taxonomy" id="1905677"/>
    <lineage>
        <taxon>Bacteria</taxon>
        <taxon>Pseudomonadati</taxon>
        <taxon>Pseudomonadota</taxon>
        <taxon>Gammaproteobacteria</taxon>
        <taxon>Cellvibrionales</taxon>
        <taxon>Halieaceae</taxon>
        <taxon>Kineobactrum</taxon>
    </lineage>
</organism>
<proteinExistence type="inferred from homology"/>
<keyword evidence="5" id="KW-0472">Membrane</keyword>
<accession>A0A2N5Y2E7</accession>
<evidence type="ECO:0000256" key="2">
    <source>
        <dbReference type="ARBA" id="ARBA00022723"/>
    </source>
</evidence>
<keyword evidence="2" id="KW-0479">Metal-binding</keyword>
<dbReference type="Pfam" id="PF00884">
    <property type="entry name" value="Sulfatase"/>
    <property type="match status" value="1"/>
</dbReference>
<name>A0A2N5Y2E7_9GAMM</name>
<dbReference type="CDD" id="cd16025">
    <property type="entry name" value="PAS_like"/>
    <property type="match status" value="1"/>
</dbReference>
<comment type="caution">
    <text evidence="7">The sequence shown here is derived from an EMBL/GenBank/DDBJ whole genome shotgun (WGS) entry which is preliminary data.</text>
</comment>
<dbReference type="SUPFAM" id="SSF53649">
    <property type="entry name" value="Alkaline phosphatase-like"/>
    <property type="match status" value="1"/>
</dbReference>
<dbReference type="GO" id="GO:0046872">
    <property type="term" value="F:metal ion binding"/>
    <property type="evidence" value="ECO:0007669"/>
    <property type="project" value="UniProtKB-KW"/>
</dbReference>
<evidence type="ECO:0000256" key="5">
    <source>
        <dbReference type="SAM" id="Phobius"/>
    </source>
</evidence>
<dbReference type="OrthoDB" id="974590at2"/>
<evidence type="ECO:0000256" key="1">
    <source>
        <dbReference type="ARBA" id="ARBA00008779"/>
    </source>
</evidence>
<evidence type="ECO:0000313" key="7">
    <source>
        <dbReference type="EMBL" id="PLW82562.1"/>
    </source>
</evidence>
<keyword evidence="5" id="KW-0812">Transmembrane</keyword>
<evidence type="ECO:0000259" key="6">
    <source>
        <dbReference type="Pfam" id="PF00884"/>
    </source>
</evidence>